<evidence type="ECO:0000256" key="8">
    <source>
        <dbReference type="SAM" id="MobiDB-lite"/>
    </source>
</evidence>
<comment type="caution">
    <text evidence="7">Lacks conserved residue(s) required for the propagation of feature annotation.</text>
</comment>
<keyword evidence="5 7" id="KW-0418">Kinase</keyword>
<comment type="function">
    <text evidence="7">Broad-specificity nucleoside monophosphate (NMP) kinase that catalyzes the reversible transfer of the terminal phosphate group between nucleoside triphosphates and monophosphates. Has also ATPase activity. Involved in the late maturation steps of the 30S ribosomal particles, specifically 16S rRNA maturation. While NMP activity is not required for ribosome maturation, ATPase activity is. Associates transiently with small ribosomal subunit protein uS11. ATP hydrolysis breaks the interaction with uS11. May temporarily remove uS11 from the ribosome to enable a conformational change of the ribosomal RNA that is needed for the final maturation step of the small ribosomal subunit.</text>
</comment>
<dbReference type="SUPFAM" id="SSF52540">
    <property type="entry name" value="P-loop containing nucleoside triphosphate hydrolases"/>
    <property type="match status" value="1"/>
</dbReference>
<feature type="compositionally biased region" description="Low complexity" evidence="8">
    <location>
        <begin position="29"/>
        <end position="39"/>
    </location>
</feature>
<feature type="binding site" evidence="7">
    <location>
        <position position="35"/>
    </location>
    <ligand>
        <name>ATP</name>
        <dbReference type="ChEBI" id="CHEBI:30616"/>
    </ligand>
</feature>
<dbReference type="EMBL" id="QKNY01000014">
    <property type="protein sequence ID" value="RJX42598.1"/>
    <property type="molecule type" value="Genomic_DNA"/>
</dbReference>
<dbReference type="HAMAP" id="MF_00039">
    <property type="entry name" value="Adenylate_kinase_AK6"/>
    <property type="match status" value="1"/>
</dbReference>
<reference evidence="9 10" key="1">
    <citation type="submission" date="2018-06" db="EMBL/GenBank/DDBJ databases">
        <title>Halonotius sp. F13-13 a new haloarchaeeon isolated from a solar saltern from Isla Cristina, Huelva, Spain.</title>
        <authorList>
            <person name="Duran-Viseras A."/>
            <person name="Sanchez-Porro C."/>
            <person name="Ventosa A."/>
        </authorList>
    </citation>
    <scope>NUCLEOTIDE SEQUENCE [LARGE SCALE GENOMIC DNA]</scope>
    <source>
        <strain evidence="9 10">F13-13</strain>
    </source>
</reference>
<dbReference type="GO" id="GO:0005524">
    <property type="term" value="F:ATP binding"/>
    <property type="evidence" value="ECO:0007669"/>
    <property type="project" value="UniProtKB-UniRule"/>
</dbReference>
<organism evidence="9 10">
    <name type="scientific">Halonotius aquaticus</name>
    <dbReference type="NCBI Taxonomy" id="2216978"/>
    <lineage>
        <taxon>Archaea</taxon>
        <taxon>Methanobacteriati</taxon>
        <taxon>Methanobacteriota</taxon>
        <taxon>Stenosarchaea group</taxon>
        <taxon>Halobacteria</taxon>
        <taxon>Halobacteriales</taxon>
        <taxon>Haloferacaceae</taxon>
        <taxon>Halonotius</taxon>
    </lineage>
</organism>
<dbReference type="InterPro" id="IPR020618">
    <property type="entry name" value="Adenyl_kinase_AK6"/>
</dbReference>
<keyword evidence="10" id="KW-1185">Reference proteome</keyword>
<evidence type="ECO:0000313" key="10">
    <source>
        <dbReference type="Proteomes" id="UP000276588"/>
    </source>
</evidence>
<comment type="subunit">
    <text evidence="7">Interacts with uS11. Not a structural component of 40S pre-ribosomes, but transiently interacts with them by binding to uS11.</text>
</comment>
<evidence type="ECO:0000256" key="4">
    <source>
        <dbReference type="ARBA" id="ARBA00022741"/>
    </source>
</evidence>
<sequence length="194" mass="20907">MTDDATTTDDGTTSESTVSDDVAQKLVVTGTPGTGKTTATEQLAGDTDAEIIHLNDAIREFGLYSERDAERDSLVTDLDAVREHLGEWRGILESHLAHHVDADRVVVLRCEPSELETRLRDRGDTAAKARENAESEALDVVLSEAVDQHGAEAVYEIDTTDREPSEVAVEIAAVRNGDREPDAGGVDFTGYLVG</sequence>
<comment type="catalytic activity">
    <reaction evidence="7">
        <text>AMP + ATP = 2 ADP</text>
        <dbReference type="Rhea" id="RHEA:12973"/>
        <dbReference type="ChEBI" id="CHEBI:30616"/>
        <dbReference type="ChEBI" id="CHEBI:456215"/>
        <dbReference type="ChEBI" id="CHEBI:456216"/>
        <dbReference type="EC" id="2.7.4.3"/>
    </reaction>
</comment>
<evidence type="ECO:0000256" key="6">
    <source>
        <dbReference type="ARBA" id="ARBA00022840"/>
    </source>
</evidence>
<keyword evidence="4 7" id="KW-0547">Nucleotide-binding</keyword>
<dbReference type="AlphaFoldDB" id="A0A3A6PSW3"/>
<dbReference type="PANTHER" id="PTHR12595">
    <property type="entry name" value="POS9-ACTIVATING FACTOR FAP7-RELATED"/>
    <property type="match status" value="1"/>
</dbReference>
<keyword evidence="3 7" id="KW-0808">Transferase</keyword>
<name>A0A3A6PSW3_9EURY</name>
<keyword evidence="6 7" id="KW-0067">ATP-binding</keyword>
<dbReference type="GO" id="GO:0006364">
    <property type="term" value="P:rRNA processing"/>
    <property type="evidence" value="ECO:0007669"/>
    <property type="project" value="UniProtKB-KW"/>
</dbReference>
<dbReference type="GO" id="GO:0004017">
    <property type="term" value="F:AMP kinase activity"/>
    <property type="evidence" value="ECO:0007669"/>
    <property type="project" value="UniProtKB-UniRule"/>
</dbReference>
<evidence type="ECO:0000256" key="7">
    <source>
        <dbReference type="HAMAP-Rule" id="MF_00039"/>
    </source>
</evidence>
<dbReference type="Gene3D" id="3.40.50.300">
    <property type="entry name" value="P-loop containing nucleotide triphosphate hydrolases"/>
    <property type="match status" value="1"/>
</dbReference>
<proteinExistence type="inferred from homology"/>
<evidence type="ECO:0000256" key="5">
    <source>
        <dbReference type="ARBA" id="ARBA00022777"/>
    </source>
</evidence>
<feature type="binding site" evidence="7">
    <location>
        <position position="37"/>
    </location>
    <ligand>
        <name>ATP</name>
        <dbReference type="ChEBI" id="CHEBI:30616"/>
    </ligand>
</feature>
<dbReference type="GO" id="GO:0042274">
    <property type="term" value="P:ribosomal small subunit biogenesis"/>
    <property type="evidence" value="ECO:0007669"/>
    <property type="project" value="UniProtKB-UniRule"/>
</dbReference>
<comment type="catalytic activity">
    <reaction evidence="7">
        <text>ATP + H2O = ADP + phosphate + H(+)</text>
        <dbReference type="Rhea" id="RHEA:13065"/>
        <dbReference type="ChEBI" id="CHEBI:15377"/>
        <dbReference type="ChEBI" id="CHEBI:15378"/>
        <dbReference type="ChEBI" id="CHEBI:30616"/>
        <dbReference type="ChEBI" id="CHEBI:43474"/>
        <dbReference type="ChEBI" id="CHEBI:456216"/>
    </reaction>
</comment>
<dbReference type="EC" id="2.7.4.3" evidence="7"/>
<dbReference type="InterPro" id="IPR027417">
    <property type="entry name" value="P-loop_NTPase"/>
</dbReference>
<feature type="binding site" evidence="7">
    <location>
        <position position="36"/>
    </location>
    <ligand>
        <name>ATP</name>
        <dbReference type="ChEBI" id="CHEBI:30616"/>
    </ligand>
</feature>
<dbReference type="OrthoDB" id="8730at2157"/>
<dbReference type="GO" id="GO:0016887">
    <property type="term" value="F:ATP hydrolysis activity"/>
    <property type="evidence" value="ECO:0007669"/>
    <property type="project" value="InterPro"/>
</dbReference>
<feature type="region of interest" description="LID" evidence="7">
    <location>
        <begin position="121"/>
        <end position="131"/>
    </location>
</feature>
<feature type="binding site" evidence="7">
    <location>
        <position position="38"/>
    </location>
    <ligand>
        <name>ATP</name>
        <dbReference type="ChEBI" id="CHEBI:30616"/>
    </ligand>
</feature>
<keyword evidence="1 7" id="KW-0690">Ribosome biogenesis</keyword>
<dbReference type="PANTHER" id="PTHR12595:SF0">
    <property type="entry name" value="ADENYLATE KINASE ISOENZYME 6"/>
    <property type="match status" value="1"/>
</dbReference>
<comment type="caution">
    <text evidence="9">The sequence shown here is derived from an EMBL/GenBank/DDBJ whole genome shotgun (WGS) entry which is preliminary data.</text>
</comment>
<keyword evidence="2 7" id="KW-0698">rRNA processing</keyword>
<dbReference type="Pfam" id="PF13238">
    <property type="entry name" value="AAA_18"/>
    <property type="match status" value="1"/>
</dbReference>
<evidence type="ECO:0000313" key="9">
    <source>
        <dbReference type="EMBL" id="RJX42598.1"/>
    </source>
</evidence>
<protein>
    <recommendedName>
        <fullName evidence="7">Putative adenylate kinase</fullName>
        <shortName evidence="7">AK</shortName>
        <ecNumber evidence="7">2.7.4.3</ecNumber>
    </recommendedName>
    <alternativeName>
        <fullName evidence="7">ATP-AMP transphosphorylase</fullName>
    </alternativeName>
</protein>
<comment type="similarity">
    <text evidence="7">Belongs to the adenylate kinase family. AK6 subfamily.</text>
</comment>
<feature type="compositionally biased region" description="Low complexity" evidence="8">
    <location>
        <begin position="8"/>
        <end position="21"/>
    </location>
</feature>
<feature type="region of interest" description="Disordered" evidence="8">
    <location>
        <begin position="1"/>
        <end position="39"/>
    </location>
</feature>
<feature type="binding site" evidence="7">
    <location>
        <position position="33"/>
    </location>
    <ligand>
        <name>ATP</name>
        <dbReference type="ChEBI" id="CHEBI:30616"/>
    </ligand>
</feature>
<evidence type="ECO:0000256" key="1">
    <source>
        <dbReference type="ARBA" id="ARBA00022517"/>
    </source>
</evidence>
<gene>
    <name evidence="9" type="ORF">DM826_09360</name>
</gene>
<accession>A0A3A6PSW3</accession>
<evidence type="ECO:0000256" key="2">
    <source>
        <dbReference type="ARBA" id="ARBA00022552"/>
    </source>
</evidence>
<dbReference type="Proteomes" id="UP000276588">
    <property type="component" value="Unassembled WGS sequence"/>
</dbReference>
<feature type="binding site" evidence="7">
    <location>
        <position position="122"/>
    </location>
    <ligand>
        <name>ATP</name>
        <dbReference type="ChEBI" id="CHEBI:30616"/>
    </ligand>
</feature>
<evidence type="ECO:0000256" key="3">
    <source>
        <dbReference type="ARBA" id="ARBA00022679"/>
    </source>
</evidence>